<keyword evidence="2" id="KW-1185">Reference proteome</keyword>
<name>A0A1Y2IMC2_TRAC3</name>
<dbReference type="OrthoDB" id="2205812at2759"/>
<protein>
    <recommendedName>
        <fullName evidence="3">Reverse transcriptase domain-containing protein</fullName>
    </recommendedName>
</protein>
<evidence type="ECO:0008006" key="3">
    <source>
        <dbReference type="Google" id="ProtNLM"/>
    </source>
</evidence>
<feature type="non-terminal residue" evidence="1">
    <location>
        <position position="234"/>
    </location>
</feature>
<evidence type="ECO:0000313" key="2">
    <source>
        <dbReference type="Proteomes" id="UP000193067"/>
    </source>
</evidence>
<proteinExistence type="predicted"/>
<dbReference type="AlphaFoldDB" id="A0A1Y2IMC2"/>
<dbReference type="Proteomes" id="UP000193067">
    <property type="component" value="Unassembled WGS sequence"/>
</dbReference>
<dbReference type="STRING" id="1353009.A0A1Y2IMC2"/>
<organism evidence="1 2">
    <name type="scientific">Trametes coccinea (strain BRFM310)</name>
    <name type="common">Pycnoporus coccineus</name>
    <dbReference type="NCBI Taxonomy" id="1353009"/>
    <lineage>
        <taxon>Eukaryota</taxon>
        <taxon>Fungi</taxon>
        <taxon>Dikarya</taxon>
        <taxon>Basidiomycota</taxon>
        <taxon>Agaricomycotina</taxon>
        <taxon>Agaricomycetes</taxon>
        <taxon>Polyporales</taxon>
        <taxon>Polyporaceae</taxon>
        <taxon>Trametes</taxon>
    </lineage>
</organism>
<gene>
    <name evidence="1" type="ORF">PYCCODRAFT_1344228</name>
</gene>
<accession>A0A1Y2IMC2</accession>
<evidence type="ECO:0000313" key="1">
    <source>
        <dbReference type="EMBL" id="OSD01784.1"/>
    </source>
</evidence>
<dbReference type="EMBL" id="KZ084109">
    <property type="protein sequence ID" value="OSD01784.1"/>
    <property type="molecule type" value="Genomic_DNA"/>
</dbReference>
<sequence>MIRSSDIRGLEIPNVAEAVKATLFADDTTVYLAEEDDFAVLQAILDKWCSASKAKFNIGKTIVLPLGLESHREQVISAYRREGRWKNYPIGATAAADGTPVRILGCFAGNRIDEMAIWTPKIRRLEEVMGRWKEHHSTLTGKRHAIQLFVAGMTQFLTEVQTMPDKITARLKGLIKDYLWEGKKTPPVSLEQTYRPWEQGGLDITDIEARNDAIQVTWLRAYLQDGKARPTWAW</sequence>
<reference evidence="1 2" key="1">
    <citation type="journal article" date="2015" name="Biotechnol. Biofuels">
        <title>Enhanced degradation of softwood versus hardwood by the white-rot fungus Pycnoporus coccineus.</title>
        <authorList>
            <person name="Couturier M."/>
            <person name="Navarro D."/>
            <person name="Chevret D."/>
            <person name="Henrissat B."/>
            <person name="Piumi F."/>
            <person name="Ruiz-Duenas F.J."/>
            <person name="Martinez A.T."/>
            <person name="Grigoriev I.V."/>
            <person name="Riley R."/>
            <person name="Lipzen A."/>
            <person name="Berrin J.G."/>
            <person name="Master E.R."/>
            <person name="Rosso M.N."/>
        </authorList>
    </citation>
    <scope>NUCLEOTIDE SEQUENCE [LARGE SCALE GENOMIC DNA]</scope>
    <source>
        <strain evidence="1 2">BRFM310</strain>
    </source>
</reference>